<dbReference type="RefSeq" id="WP_240270370.1">
    <property type="nucleotide sequence ID" value="NZ_JAKSXN010000044.1"/>
</dbReference>
<gene>
    <name evidence="2" type="ORF">ACFQ2Z_17925</name>
</gene>
<organism evidence="2 3">
    <name type="scientific">Paenibacillus timonensis</name>
    <dbReference type="NCBI Taxonomy" id="225915"/>
    <lineage>
        <taxon>Bacteria</taxon>
        <taxon>Bacillati</taxon>
        <taxon>Bacillota</taxon>
        <taxon>Bacilli</taxon>
        <taxon>Bacillales</taxon>
        <taxon>Paenibacillaceae</taxon>
        <taxon>Paenibacillus</taxon>
    </lineage>
</organism>
<proteinExistence type="predicted"/>
<accession>A0ABW3SG93</accession>
<reference evidence="3" key="1">
    <citation type="journal article" date="2019" name="Int. J. Syst. Evol. Microbiol.">
        <title>The Global Catalogue of Microorganisms (GCM) 10K type strain sequencing project: providing services to taxonomists for standard genome sequencing and annotation.</title>
        <authorList>
            <consortium name="The Broad Institute Genomics Platform"/>
            <consortium name="The Broad Institute Genome Sequencing Center for Infectious Disease"/>
            <person name="Wu L."/>
            <person name="Ma J."/>
        </authorList>
    </citation>
    <scope>NUCLEOTIDE SEQUENCE [LARGE SCALE GENOMIC DNA]</scope>
    <source>
        <strain evidence="3">CCUG 48216</strain>
    </source>
</reference>
<evidence type="ECO:0000256" key="1">
    <source>
        <dbReference type="SAM" id="MobiDB-lite"/>
    </source>
</evidence>
<name>A0ABW3SG93_9BACL</name>
<feature type="compositionally biased region" description="Basic and acidic residues" evidence="1">
    <location>
        <begin position="84"/>
        <end position="104"/>
    </location>
</feature>
<dbReference type="EMBL" id="JBHTKZ010000040">
    <property type="protein sequence ID" value="MFD1183220.1"/>
    <property type="molecule type" value="Genomic_DNA"/>
</dbReference>
<sequence length="257" mass="29685">MTRKEARKAVWEFLVKNSETPTAWRAELVRQFTDELFEKGCPRLAFWTWKMTHPALIRKGAPHQTIGDILADYIMNVREIPERKAEHPVSGPERNRREALKRGALESQLLTERPGEGDPIEIGIYEDTFITNRPVEAALFDEPVTMTGDELIGRLTRIQRNPEAFIQKYADGGAWNRDNTVKRRTPENVRAAIDTLNFRRVRTCVFCGNAFYSHSKQPGRVKLCEIMVHPLDKTKFFCQKERDRALAVLRKHKKVAA</sequence>
<feature type="region of interest" description="Disordered" evidence="1">
    <location>
        <begin position="84"/>
        <end position="115"/>
    </location>
</feature>
<dbReference type="Proteomes" id="UP001597211">
    <property type="component" value="Unassembled WGS sequence"/>
</dbReference>
<comment type="caution">
    <text evidence="2">The sequence shown here is derived from an EMBL/GenBank/DDBJ whole genome shotgun (WGS) entry which is preliminary data.</text>
</comment>
<keyword evidence="3" id="KW-1185">Reference proteome</keyword>
<evidence type="ECO:0000313" key="3">
    <source>
        <dbReference type="Proteomes" id="UP001597211"/>
    </source>
</evidence>
<evidence type="ECO:0000313" key="2">
    <source>
        <dbReference type="EMBL" id="MFD1183220.1"/>
    </source>
</evidence>
<protein>
    <submittedName>
        <fullName evidence="2">Uncharacterized protein</fullName>
    </submittedName>
</protein>